<dbReference type="Pfam" id="PF04480">
    <property type="entry name" value="DUF559"/>
    <property type="match status" value="1"/>
</dbReference>
<organism evidence="2 3">
    <name type="scientific">Brunnivagina elsteri CCALA 953</name>
    <dbReference type="NCBI Taxonomy" id="987040"/>
    <lineage>
        <taxon>Bacteria</taxon>
        <taxon>Bacillati</taxon>
        <taxon>Cyanobacteriota</taxon>
        <taxon>Cyanophyceae</taxon>
        <taxon>Nostocales</taxon>
        <taxon>Calotrichaceae</taxon>
        <taxon>Brunnivagina</taxon>
    </lineage>
</organism>
<evidence type="ECO:0000313" key="3">
    <source>
        <dbReference type="Proteomes" id="UP000218238"/>
    </source>
</evidence>
<evidence type="ECO:0000313" key="2">
    <source>
        <dbReference type="EMBL" id="PAX51939.1"/>
    </source>
</evidence>
<dbReference type="Gene3D" id="3.40.960.10">
    <property type="entry name" value="VSR Endonuclease"/>
    <property type="match status" value="1"/>
</dbReference>
<evidence type="ECO:0000259" key="1">
    <source>
        <dbReference type="Pfam" id="PF04480"/>
    </source>
</evidence>
<dbReference type="InterPro" id="IPR007569">
    <property type="entry name" value="DUF559"/>
</dbReference>
<comment type="caution">
    <text evidence="2">The sequence shown here is derived from an EMBL/GenBank/DDBJ whole genome shotgun (WGS) entry which is preliminary data.</text>
</comment>
<feature type="domain" description="DUF559" evidence="1">
    <location>
        <begin position="11"/>
        <end position="117"/>
    </location>
</feature>
<reference evidence="2 3" key="1">
    <citation type="submission" date="2017-08" db="EMBL/GenBank/DDBJ databases">
        <title>Draft genome sequence of filamentous cyanobacterium Calothrix elsteri CCALA 953.</title>
        <authorList>
            <person name="Gagunashvili A.N."/>
            <person name="Elster J."/>
            <person name="Andresson O.S."/>
        </authorList>
    </citation>
    <scope>NUCLEOTIDE SEQUENCE [LARGE SCALE GENOMIC DNA]</scope>
    <source>
        <strain evidence="2 3">CCALA 953</strain>
    </source>
</reference>
<keyword evidence="3" id="KW-1185">Reference proteome</keyword>
<dbReference type="AlphaFoldDB" id="A0A2A2TEV3"/>
<gene>
    <name evidence="2" type="ORF">CK510_22020</name>
</gene>
<dbReference type="PANTHER" id="PTHR38590:SF1">
    <property type="entry name" value="BLL0828 PROTEIN"/>
    <property type="match status" value="1"/>
</dbReference>
<dbReference type="InterPro" id="IPR011335">
    <property type="entry name" value="Restrct_endonuc-II-like"/>
</dbReference>
<dbReference type="InterPro" id="IPR047216">
    <property type="entry name" value="Endonuclease_DUF559_bact"/>
</dbReference>
<name>A0A2A2TEV3_9CYAN</name>
<accession>A0A2A2TEV3</accession>
<sequence length="130" mass="15325">MTQIYNKTSEKDKRKQLRNNMTTAENILWGKIKGKQIETCKFRRQYSVNQFVIDFYCPELKLAIEIDGESHFQDDAIKYDKERQVLIESIGVQFLRFNNNEVYNNLDGVLEVITEKVQILRSTLPSFPLT</sequence>
<proteinExistence type="predicted"/>
<protein>
    <recommendedName>
        <fullName evidence="1">DUF559 domain-containing protein</fullName>
    </recommendedName>
</protein>
<dbReference type="SUPFAM" id="SSF52980">
    <property type="entry name" value="Restriction endonuclease-like"/>
    <property type="match status" value="1"/>
</dbReference>
<dbReference type="EMBL" id="NTFS01000306">
    <property type="protein sequence ID" value="PAX51939.1"/>
    <property type="molecule type" value="Genomic_DNA"/>
</dbReference>
<dbReference type="OrthoDB" id="9798754at2"/>
<dbReference type="CDD" id="cd01038">
    <property type="entry name" value="Endonuclease_DUF559"/>
    <property type="match status" value="1"/>
</dbReference>
<dbReference type="RefSeq" id="WP_095723730.1">
    <property type="nucleotide sequence ID" value="NZ_NTFS01000306.1"/>
</dbReference>
<dbReference type="PANTHER" id="PTHR38590">
    <property type="entry name" value="BLL0828 PROTEIN"/>
    <property type="match status" value="1"/>
</dbReference>
<dbReference type="Proteomes" id="UP000218238">
    <property type="component" value="Unassembled WGS sequence"/>
</dbReference>